<organism evidence="1 2">
    <name type="scientific">Agaribacillus aureus</name>
    <dbReference type="NCBI Taxonomy" id="3051825"/>
    <lineage>
        <taxon>Bacteria</taxon>
        <taxon>Pseudomonadati</taxon>
        <taxon>Bacteroidota</taxon>
        <taxon>Cytophagia</taxon>
        <taxon>Cytophagales</taxon>
        <taxon>Splendidivirgaceae</taxon>
        <taxon>Agaribacillus</taxon>
    </lineage>
</organism>
<dbReference type="InterPro" id="IPR012808">
    <property type="entry name" value="CHP02453"/>
</dbReference>
<dbReference type="Proteomes" id="UP001172083">
    <property type="component" value="Unassembled WGS sequence"/>
</dbReference>
<reference evidence="1" key="1">
    <citation type="submission" date="2023-06" db="EMBL/GenBank/DDBJ databases">
        <title>Genomic of Agaribacillus aureum.</title>
        <authorList>
            <person name="Wang G."/>
        </authorList>
    </citation>
    <scope>NUCLEOTIDE SEQUENCE</scope>
    <source>
        <strain evidence="1">BMA12</strain>
    </source>
</reference>
<evidence type="ECO:0000313" key="1">
    <source>
        <dbReference type="EMBL" id="MDN5210628.1"/>
    </source>
</evidence>
<accession>A0ABT8KYV6</accession>
<dbReference type="InterPro" id="IPR015996">
    <property type="entry name" value="UCP028451"/>
</dbReference>
<dbReference type="Pfam" id="PF09365">
    <property type="entry name" value="DUF2461"/>
    <property type="match status" value="1"/>
</dbReference>
<name>A0ABT8KYV6_9BACT</name>
<gene>
    <name evidence="1" type="ORF">QQ020_01175</name>
</gene>
<dbReference type="PANTHER" id="PTHR36452">
    <property type="entry name" value="CHROMOSOME 12, WHOLE GENOME SHOTGUN SEQUENCE"/>
    <property type="match status" value="1"/>
</dbReference>
<dbReference type="RefSeq" id="WP_346755971.1">
    <property type="nucleotide sequence ID" value="NZ_JAUJEB010000001.1"/>
</dbReference>
<keyword evidence="2" id="KW-1185">Reference proteome</keyword>
<dbReference type="NCBIfam" id="TIGR02453">
    <property type="entry name" value="TIGR02453 family protein"/>
    <property type="match status" value="1"/>
</dbReference>
<evidence type="ECO:0000313" key="2">
    <source>
        <dbReference type="Proteomes" id="UP001172083"/>
    </source>
</evidence>
<comment type="caution">
    <text evidence="1">The sequence shown here is derived from an EMBL/GenBank/DDBJ whole genome shotgun (WGS) entry which is preliminary data.</text>
</comment>
<dbReference type="EMBL" id="JAUJEB010000001">
    <property type="protein sequence ID" value="MDN5210628.1"/>
    <property type="molecule type" value="Genomic_DNA"/>
</dbReference>
<sequence length="220" mass="25344">MQKTLDFLSALKSNNNRDWFMANKEWYQASLEEVKEFVDKASEQMNSHDHIEGHGKIYRIYRDVRFSNNKTPYKGSWSGSFRRATTSLRGGYYFHLEPGNTFIAGGFFGPNAQDLLHIRKQIALEPEPLRDILNSKHFKSYFGELTGDQVKTAPKGFSKEDPAIDLLRFKQFIIKHQFSDKEVVAADFYKSMSAGFKNMRPFLDYMTGILTTDLNGISLV</sequence>
<dbReference type="PANTHER" id="PTHR36452:SF1">
    <property type="entry name" value="DUF2461 DOMAIN-CONTAINING PROTEIN"/>
    <property type="match status" value="1"/>
</dbReference>
<dbReference type="PIRSF" id="PIRSF028451">
    <property type="entry name" value="UCP028451"/>
    <property type="match status" value="1"/>
</dbReference>
<proteinExistence type="predicted"/>
<protein>
    <submittedName>
        <fullName evidence="1">DUF2461 domain-containing protein</fullName>
    </submittedName>
</protein>